<comment type="subcellular location">
    <subcellularLocation>
        <location evidence="1">Cell envelope</location>
    </subcellularLocation>
</comment>
<evidence type="ECO:0000313" key="4">
    <source>
        <dbReference type="EMBL" id="MEG3616153.1"/>
    </source>
</evidence>
<dbReference type="InterPro" id="IPR050465">
    <property type="entry name" value="UPF0194_transport"/>
</dbReference>
<dbReference type="PANTHER" id="PTHR32347">
    <property type="entry name" value="EFFLUX SYSTEM COMPONENT YKNX-RELATED"/>
    <property type="match status" value="1"/>
</dbReference>
<reference evidence="4" key="1">
    <citation type="journal article" date="2024" name="Antonie Van Leeuwenhoek">
        <title>Isoptericola haloaureus sp. nov., a dimorphic actinobacterium isolated from mangrove sediments of southeast India, implicating biosaline agricultural significance through nitrogen fixation and salt tolerance genes.</title>
        <authorList>
            <person name="Prathaban M."/>
            <person name="Prathiviraj R."/>
            <person name="Ravichandran M."/>
            <person name="Natarajan S.D."/>
            <person name="Sobanaa M."/>
            <person name="Hari Krishna Kumar S."/>
            <person name="Chandrasekar V."/>
            <person name="Selvin J."/>
        </authorList>
    </citation>
    <scope>NUCLEOTIDE SEQUENCE</scope>
    <source>
        <strain evidence="4">MP1014</strain>
    </source>
</reference>
<feature type="region of interest" description="Disordered" evidence="3">
    <location>
        <begin position="134"/>
        <end position="162"/>
    </location>
</feature>
<accession>A0ABU7Z9Y4</accession>
<keyword evidence="5" id="KW-1185">Reference proteome</keyword>
<proteinExistence type="predicted"/>
<comment type="caution">
    <text evidence="4">The sequence shown here is derived from an EMBL/GenBank/DDBJ whole genome shotgun (WGS) entry which is preliminary data.</text>
</comment>
<protein>
    <recommendedName>
        <fullName evidence="6">HlyD family secretion protein</fullName>
    </recommendedName>
</protein>
<reference evidence="4" key="2">
    <citation type="submission" date="2024-02" db="EMBL/GenBank/DDBJ databases">
        <authorList>
            <person name="Prathaban M."/>
            <person name="Mythili R."/>
            <person name="Sharmila Devi N."/>
            <person name="Sobanaa M."/>
            <person name="Prathiviraj R."/>
            <person name="Selvin J."/>
        </authorList>
    </citation>
    <scope>NUCLEOTIDE SEQUENCE</scope>
    <source>
        <strain evidence="4">MP1014</strain>
    </source>
</reference>
<dbReference type="PANTHER" id="PTHR32347:SF23">
    <property type="entry name" value="BLL5650 PROTEIN"/>
    <property type="match status" value="1"/>
</dbReference>
<organism evidence="4 5">
    <name type="scientific">Isoptericola haloaureus</name>
    <dbReference type="NCBI Taxonomy" id="1542902"/>
    <lineage>
        <taxon>Bacteria</taxon>
        <taxon>Bacillati</taxon>
        <taxon>Actinomycetota</taxon>
        <taxon>Actinomycetes</taxon>
        <taxon>Micrococcales</taxon>
        <taxon>Promicromonosporaceae</taxon>
        <taxon>Isoptericola</taxon>
    </lineage>
</organism>
<evidence type="ECO:0000256" key="2">
    <source>
        <dbReference type="ARBA" id="ARBA00023054"/>
    </source>
</evidence>
<dbReference type="Proteomes" id="UP001310387">
    <property type="component" value="Unassembled WGS sequence"/>
</dbReference>
<gene>
    <name evidence="4" type="ORF">V5O49_13545</name>
</gene>
<sequence length="364" mass="37507">MSEALTFSGDGIITWLPEPGDLVRPGEPLLEVNGRPVFFLSGDVPLWRELSLGDRGKDVLSLNEALHDAGHLSAARVDEVFGEGASGAVGSLHAAAGYVEPSGSEVGRERIATAEGVHADAVAALQEARDALAARQDTGGEQDAADAATSSAGAHREVSRAQEQVDTAARELARARAEWVAPSDVVILDVDELQVDEVVARVGDPAGGEVLRWTVPEVHVLTDVTPSQRTALAAGDEVEVVLPSAATIPGVIGRIGARRAPGGEESAMSAAADSTPVRVDLDDQDVAAELVGSPVRVEVVTDEVESALVVPVTALVALAEGGYAVEKLDGTRVALVPVDVQLVAEARAAISSGHLVEGDEVVVP</sequence>
<evidence type="ECO:0000256" key="3">
    <source>
        <dbReference type="SAM" id="MobiDB-lite"/>
    </source>
</evidence>
<dbReference type="RefSeq" id="WP_332902663.1">
    <property type="nucleotide sequence ID" value="NZ_JBAGLP010000118.1"/>
</dbReference>
<evidence type="ECO:0008006" key="6">
    <source>
        <dbReference type="Google" id="ProtNLM"/>
    </source>
</evidence>
<keyword evidence="2" id="KW-0175">Coiled coil</keyword>
<dbReference type="Gene3D" id="2.40.420.20">
    <property type="match status" value="1"/>
</dbReference>
<name>A0ABU7Z9Y4_9MICO</name>
<evidence type="ECO:0000313" key="5">
    <source>
        <dbReference type="Proteomes" id="UP001310387"/>
    </source>
</evidence>
<dbReference type="EMBL" id="JBAGLP010000118">
    <property type="protein sequence ID" value="MEG3616153.1"/>
    <property type="molecule type" value="Genomic_DNA"/>
</dbReference>
<evidence type="ECO:0000256" key="1">
    <source>
        <dbReference type="ARBA" id="ARBA00004196"/>
    </source>
</evidence>